<sequence length="96" mass="10328">MHTVVRRYSGKGAKELFDVLEQRTADIEELMRSVNGFVGYTLMRTSEGGLSVTVCQDKAGVDESVQKAKDFVAKNAGSTGAGAPEVLEGQVLLHLK</sequence>
<name>A0ABM7TTE6_9BURK</name>
<evidence type="ECO:0000313" key="2">
    <source>
        <dbReference type="Proteomes" id="UP001319874"/>
    </source>
</evidence>
<gene>
    <name evidence="1" type="ORF">PTKU64_54420</name>
</gene>
<accession>A0ABM7TTE6</accession>
<organism evidence="1 2">
    <name type="scientific">Paraburkholderia terrae</name>
    <dbReference type="NCBI Taxonomy" id="311230"/>
    <lineage>
        <taxon>Bacteria</taxon>
        <taxon>Pseudomonadati</taxon>
        <taxon>Pseudomonadota</taxon>
        <taxon>Betaproteobacteria</taxon>
        <taxon>Burkholderiales</taxon>
        <taxon>Burkholderiaceae</taxon>
        <taxon>Paraburkholderia</taxon>
    </lineage>
</organism>
<evidence type="ECO:0000313" key="1">
    <source>
        <dbReference type="EMBL" id="BCZ81767.1"/>
    </source>
</evidence>
<dbReference type="RefSeq" id="WP_079499346.1">
    <property type="nucleotide sequence ID" value="NZ_AP024956.1"/>
</dbReference>
<dbReference type="Proteomes" id="UP001319874">
    <property type="component" value="Chromosome 2"/>
</dbReference>
<proteinExistence type="predicted"/>
<dbReference type="EMBL" id="AP024956">
    <property type="protein sequence ID" value="BCZ81767.1"/>
    <property type="molecule type" value="Genomic_DNA"/>
</dbReference>
<protein>
    <submittedName>
        <fullName evidence="1">Uncharacterized protein</fullName>
    </submittedName>
</protein>
<keyword evidence="2" id="KW-1185">Reference proteome</keyword>
<reference evidence="1 2" key="1">
    <citation type="journal article" date="2022" name="Front. Microbiol.">
        <title>Identification and characterization of a novel class of self-sufficient cytochrome P450 hydroxylase involved in cyclohexanecarboxylate degradation in Paraburkholderia terrae strain KU-64.</title>
        <authorList>
            <person name="Yamamoto T."/>
            <person name="Hasegawa Y."/>
            <person name="Iwaki H."/>
        </authorList>
    </citation>
    <scope>NUCLEOTIDE SEQUENCE [LARGE SCALE GENOMIC DNA]</scope>
    <source>
        <strain evidence="1 2">KU-64</strain>
    </source>
</reference>